<name>A0A6G1IJ91_9PLEO</name>
<reference evidence="3" key="1">
    <citation type="journal article" date="2020" name="Stud. Mycol.">
        <title>101 Dothideomycetes genomes: a test case for predicting lifestyles and emergence of pathogens.</title>
        <authorList>
            <person name="Haridas S."/>
            <person name="Albert R."/>
            <person name="Binder M."/>
            <person name="Bloem J."/>
            <person name="Labutti K."/>
            <person name="Salamov A."/>
            <person name="Andreopoulos B."/>
            <person name="Baker S."/>
            <person name="Barry K."/>
            <person name="Bills G."/>
            <person name="Bluhm B."/>
            <person name="Cannon C."/>
            <person name="Castanera R."/>
            <person name="Culley D."/>
            <person name="Daum C."/>
            <person name="Ezra D."/>
            <person name="Gonzalez J."/>
            <person name="Henrissat B."/>
            <person name="Kuo A."/>
            <person name="Liang C."/>
            <person name="Lipzen A."/>
            <person name="Lutzoni F."/>
            <person name="Magnuson J."/>
            <person name="Mondo S."/>
            <person name="Nolan M."/>
            <person name="Ohm R."/>
            <person name="Pangilinan J."/>
            <person name="Park H.-J."/>
            <person name="Ramirez L."/>
            <person name="Alfaro M."/>
            <person name="Sun H."/>
            <person name="Tritt A."/>
            <person name="Yoshinaga Y."/>
            <person name="Zwiers L.-H."/>
            <person name="Turgeon B."/>
            <person name="Goodwin S."/>
            <person name="Spatafora J."/>
            <person name="Crous P."/>
            <person name="Grigoriev I."/>
        </authorList>
    </citation>
    <scope>NUCLEOTIDE SEQUENCE</scope>
    <source>
        <strain evidence="3">CBS 122367</strain>
    </source>
</reference>
<keyword evidence="4" id="KW-1185">Reference proteome</keyword>
<feature type="region of interest" description="Disordered" evidence="1">
    <location>
        <begin position="271"/>
        <end position="350"/>
    </location>
</feature>
<feature type="region of interest" description="Disordered" evidence="1">
    <location>
        <begin position="42"/>
        <end position="81"/>
    </location>
</feature>
<dbReference type="Proteomes" id="UP000799291">
    <property type="component" value="Unassembled WGS sequence"/>
</dbReference>
<dbReference type="OrthoDB" id="2117996at2759"/>
<dbReference type="EMBL" id="MU005614">
    <property type="protein sequence ID" value="KAF2678158.1"/>
    <property type="molecule type" value="Genomic_DNA"/>
</dbReference>
<evidence type="ECO:0000256" key="2">
    <source>
        <dbReference type="SAM" id="SignalP"/>
    </source>
</evidence>
<accession>A0A6G1IJ91</accession>
<organism evidence="3 4">
    <name type="scientific">Lentithecium fluviatile CBS 122367</name>
    <dbReference type="NCBI Taxonomy" id="1168545"/>
    <lineage>
        <taxon>Eukaryota</taxon>
        <taxon>Fungi</taxon>
        <taxon>Dikarya</taxon>
        <taxon>Ascomycota</taxon>
        <taxon>Pezizomycotina</taxon>
        <taxon>Dothideomycetes</taxon>
        <taxon>Pleosporomycetidae</taxon>
        <taxon>Pleosporales</taxon>
        <taxon>Massarineae</taxon>
        <taxon>Lentitheciaceae</taxon>
        <taxon>Lentithecium</taxon>
    </lineage>
</organism>
<evidence type="ECO:0000313" key="4">
    <source>
        <dbReference type="Proteomes" id="UP000799291"/>
    </source>
</evidence>
<proteinExistence type="predicted"/>
<evidence type="ECO:0000313" key="3">
    <source>
        <dbReference type="EMBL" id="KAF2678158.1"/>
    </source>
</evidence>
<protein>
    <submittedName>
        <fullName evidence="3">Uncharacterized protein</fullName>
    </submittedName>
</protein>
<dbReference type="AlphaFoldDB" id="A0A6G1IJ91"/>
<feature type="region of interest" description="Disordered" evidence="1">
    <location>
        <begin position="222"/>
        <end position="242"/>
    </location>
</feature>
<evidence type="ECO:0000256" key="1">
    <source>
        <dbReference type="SAM" id="MobiDB-lite"/>
    </source>
</evidence>
<keyword evidence="2" id="KW-0732">Signal</keyword>
<gene>
    <name evidence="3" type="ORF">K458DRAFT_409135</name>
</gene>
<feature type="compositionally biased region" description="Low complexity" evidence="1">
    <location>
        <begin position="230"/>
        <end position="242"/>
    </location>
</feature>
<feature type="signal peptide" evidence="2">
    <location>
        <begin position="1"/>
        <end position="16"/>
    </location>
</feature>
<feature type="chain" id="PRO_5026282771" evidence="2">
    <location>
        <begin position="17"/>
        <end position="350"/>
    </location>
</feature>
<sequence length="350" mass="33616">MKYIILASLLSSAAFAAPMAQQGQANTNAGASQAGAGTAGAQAGQAATGQTQQGAAQAQTPPGATGAQNAPQQGAAAAAGQTPTQADLATAVANWMADTSMVSNFLNTGASIQNNVAFKQAATVAFNAEVDELNHKAIIDRATGTDPNVIAANSTLATGGAFQDVVDKLQIMSVQGRAAVANIDLINQNRCTNVLPNIDAYMASTGQPGAAVRPTVCDNTGVIGGVQSNGPTQPGQTPGTPQAAFDAANALAAGTGNGLVNGGAAGAAQAPAQGQAGAQTPAQGQQAGAQTPAQGQQAGAQTPAQGQQAGAAQAGAAQGQQAGTAQAQGQAGATQAQGQQAGAAAAGATQ</sequence>